<keyword evidence="4" id="KW-1185">Reference proteome</keyword>
<dbReference type="InterPro" id="IPR011993">
    <property type="entry name" value="PH-like_dom_sf"/>
</dbReference>
<reference evidence="3" key="2">
    <citation type="submission" date="2025-09" db="UniProtKB">
        <authorList>
            <consortium name="Ensembl"/>
        </authorList>
    </citation>
    <scope>IDENTIFICATION</scope>
</reference>
<dbReference type="SMART" id="SM00462">
    <property type="entry name" value="PTB"/>
    <property type="match status" value="1"/>
</dbReference>
<dbReference type="PROSITE" id="PS01179">
    <property type="entry name" value="PID"/>
    <property type="match status" value="1"/>
</dbReference>
<proteinExistence type="predicted"/>
<organism evidence="3 4">
    <name type="scientific">Eptatretus burgeri</name>
    <name type="common">Inshore hagfish</name>
    <dbReference type="NCBI Taxonomy" id="7764"/>
    <lineage>
        <taxon>Eukaryota</taxon>
        <taxon>Metazoa</taxon>
        <taxon>Chordata</taxon>
        <taxon>Craniata</taxon>
        <taxon>Vertebrata</taxon>
        <taxon>Cyclostomata</taxon>
        <taxon>Myxini</taxon>
        <taxon>Myxiniformes</taxon>
        <taxon>Myxinidae</taxon>
        <taxon>Eptatretinae</taxon>
        <taxon>Eptatretus</taxon>
    </lineage>
</organism>
<reference evidence="3" key="1">
    <citation type="submission" date="2025-08" db="UniProtKB">
        <authorList>
            <consortium name="Ensembl"/>
        </authorList>
    </citation>
    <scope>IDENTIFICATION</scope>
</reference>
<dbReference type="PANTHER" id="PTHR11232">
    <property type="entry name" value="PHOSPHOTYROSINE INTERACTION DOMAIN-CONTAINING FAMILY MEMBER"/>
    <property type="match status" value="1"/>
</dbReference>
<dbReference type="Pfam" id="PF00640">
    <property type="entry name" value="PID"/>
    <property type="match status" value="1"/>
</dbReference>
<dbReference type="PANTHER" id="PTHR11232:SF77">
    <property type="entry name" value="GULP PTB DOMAIN CONTAINING ENGULFMENT ADAPTOR 1"/>
    <property type="match status" value="1"/>
</dbReference>
<dbReference type="SUPFAM" id="SSF50729">
    <property type="entry name" value="PH domain-like"/>
    <property type="match status" value="1"/>
</dbReference>
<accession>A0A8C4NCV2</accession>
<feature type="domain" description="PID" evidence="2">
    <location>
        <begin position="25"/>
        <end position="137"/>
    </location>
</feature>
<evidence type="ECO:0000313" key="4">
    <source>
        <dbReference type="Proteomes" id="UP000694388"/>
    </source>
</evidence>
<dbReference type="GeneTree" id="ENSGT00940000156186"/>
<dbReference type="InterPro" id="IPR006020">
    <property type="entry name" value="PTB/PI_dom"/>
</dbReference>
<feature type="region of interest" description="Disordered" evidence="1">
    <location>
        <begin position="158"/>
        <end position="225"/>
    </location>
</feature>
<sequence>MNRTFGRKKDKTWIHTPETLTKSCVSYSVKFLGSCEVDLPKGSEIVKDAIRKLKFACQLKKSEGQKIPKVELQISIRGIQILDPKSKEIQHNCQLQRISFCADDKTDKHIFTFICKDGEQSKHLCFVFDSEKSSSQAFNGVPPTDPFDMVPFSLTSEASFSPTNQGLPPSPSSAPTLPPPIPSRAAERGTSKDVFGADPFDPFNSPVNSQPKCAAIQDNQGGGTTKDTVVLLFDPLDSKC</sequence>
<dbReference type="Proteomes" id="UP000694388">
    <property type="component" value="Unplaced"/>
</dbReference>
<dbReference type="OMA" id="VSRIPIC"/>
<feature type="compositionally biased region" description="Pro residues" evidence="1">
    <location>
        <begin position="168"/>
        <end position="182"/>
    </location>
</feature>
<dbReference type="Gene3D" id="2.30.29.30">
    <property type="entry name" value="Pleckstrin-homology domain (PH domain)/Phosphotyrosine-binding domain (PTB)"/>
    <property type="match status" value="1"/>
</dbReference>
<dbReference type="InterPro" id="IPR051133">
    <property type="entry name" value="Adapter_Engulfment-Domain"/>
</dbReference>
<dbReference type="AlphaFoldDB" id="A0A8C4NCV2"/>
<dbReference type="Ensembl" id="ENSEBUT00000001390.1">
    <property type="protein sequence ID" value="ENSEBUP00000001074.1"/>
    <property type="gene ID" value="ENSEBUG00000000993.1"/>
</dbReference>
<name>A0A8C4NCV2_EPTBU</name>
<evidence type="ECO:0000313" key="3">
    <source>
        <dbReference type="Ensembl" id="ENSEBUP00000001074.1"/>
    </source>
</evidence>
<evidence type="ECO:0000256" key="1">
    <source>
        <dbReference type="SAM" id="MobiDB-lite"/>
    </source>
</evidence>
<evidence type="ECO:0000259" key="2">
    <source>
        <dbReference type="PROSITE" id="PS01179"/>
    </source>
</evidence>
<protein>
    <submittedName>
        <fullName evidence="3">GULP PTB domain containing engulfment adaptor 1a</fullName>
    </submittedName>
</protein>
<feature type="compositionally biased region" description="Polar residues" evidence="1">
    <location>
        <begin position="158"/>
        <end position="167"/>
    </location>
</feature>